<proteinExistence type="predicted"/>
<reference evidence="2" key="1">
    <citation type="submission" date="2017-09" db="EMBL/GenBank/DDBJ databases">
        <title>Depth-based differentiation of microbial function through sediment-hosted aquifers and enrichment of novel symbionts in the deep terrestrial subsurface.</title>
        <authorList>
            <person name="Probst A.J."/>
            <person name="Ladd B."/>
            <person name="Jarett J.K."/>
            <person name="Geller-Mcgrath D.E."/>
            <person name="Sieber C.M.K."/>
            <person name="Emerson J.B."/>
            <person name="Anantharaman K."/>
            <person name="Thomas B.C."/>
            <person name="Malmstrom R."/>
            <person name="Stieglmeier M."/>
            <person name="Klingl A."/>
            <person name="Woyke T."/>
            <person name="Ryan C.M."/>
            <person name="Banfield J.F."/>
        </authorList>
    </citation>
    <scope>NUCLEOTIDE SEQUENCE [LARGE SCALE GENOMIC DNA]</scope>
</reference>
<name>A0A2H9N5K1_9BACT</name>
<dbReference type="Proteomes" id="UP000236842">
    <property type="component" value="Unassembled WGS sequence"/>
</dbReference>
<sequence>MIPDDLLVLNIQQKQEVYVRLRSITLDIMKVCAESFWKWNLGVTYKFGEKIQQAFRDSGSALDYRSYVAWHVLMGSNPSYSEITALDFSGENSVEAFLLRELDALQRDPEYLERIEKTQRGVDFT</sequence>
<gene>
    <name evidence="1" type="ORF">COZ64_00890</name>
</gene>
<protein>
    <submittedName>
        <fullName evidence="1">Uncharacterized protein</fullName>
    </submittedName>
</protein>
<organism evidence="1 2">
    <name type="scientific">Candidatus Brennerbacteria bacterium CG_4_8_14_3_um_filter_43_14</name>
    <dbReference type="NCBI Taxonomy" id="1974521"/>
    <lineage>
        <taxon>Bacteria</taxon>
        <taxon>Candidatus Brenneribacteriota</taxon>
    </lineage>
</organism>
<accession>A0A2H9N5K1</accession>
<dbReference type="EMBL" id="PFIJ01000017">
    <property type="protein sequence ID" value="PIX29165.1"/>
    <property type="molecule type" value="Genomic_DNA"/>
</dbReference>
<comment type="caution">
    <text evidence="1">The sequence shown here is derived from an EMBL/GenBank/DDBJ whole genome shotgun (WGS) entry which is preliminary data.</text>
</comment>
<dbReference type="AlphaFoldDB" id="A0A2H9N5K1"/>
<evidence type="ECO:0000313" key="1">
    <source>
        <dbReference type="EMBL" id="PIX29165.1"/>
    </source>
</evidence>
<evidence type="ECO:0000313" key="2">
    <source>
        <dbReference type="Proteomes" id="UP000236842"/>
    </source>
</evidence>